<name>A0A9P8WAF4_9HYPO</name>
<dbReference type="OrthoDB" id="4991875at2759"/>
<accession>A0A9P8WAF4</accession>
<reference evidence="2 3" key="1">
    <citation type="journal article" date="2021" name="Nat. Commun.">
        <title>Genetic determinants of endophytism in the Arabidopsis root mycobiome.</title>
        <authorList>
            <person name="Mesny F."/>
            <person name="Miyauchi S."/>
            <person name="Thiergart T."/>
            <person name="Pickel B."/>
            <person name="Atanasova L."/>
            <person name="Karlsson M."/>
            <person name="Huettel B."/>
            <person name="Barry K.W."/>
            <person name="Haridas S."/>
            <person name="Chen C."/>
            <person name="Bauer D."/>
            <person name="Andreopoulos W."/>
            <person name="Pangilinan J."/>
            <person name="LaButti K."/>
            <person name="Riley R."/>
            <person name="Lipzen A."/>
            <person name="Clum A."/>
            <person name="Drula E."/>
            <person name="Henrissat B."/>
            <person name="Kohler A."/>
            <person name="Grigoriev I.V."/>
            <person name="Martin F.M."/>
            <person name="Hacquard S."/>
        </authorList>
    </citation>
    <scope>NUCLEOTIDE SEQUENCE [LARGE SCALE GENOMIC DNA]</scope>
    <source>
        <strain evidence="2 3">MPI-CAGE-CH-0241</strain>
    </source>
</reference>
<keyword evidence="3" id="KW-1185">Reference proteome</keyword>
<evidence type="ECO:0000313" key="2">
    <source>
        <dbReference type="EMBL" id="KAH6892382.1"/>
    </source>
</evidence>
<dbReference type="EMBL" id="JAGPYM010000007">
    <property type="protein sequence ID" value="KAH6892382.1"/>
    <property type="molecule type" value="Genomic_DNA"/>
</dbReference>
<dbReference type="PANTHER" id="PTHR40640">
    <property type="entry name" value="ANCHORED GLYCOPROTEIN, PUTATIVE (AFU_ORTHOLOGUE AFUA_8G04860)-RELATED"/>
    <property type="match status" value="1"/>
</dbReference>
<evidence type="ECO:0000313" key="3">
    <source>
        <dbReference type="Proteomes" id="UP000777438"/>
    </source>
</evidence>
<dbReference type="PANTHER" id="PTHR40640:SF1">
    <property type="entry name" value="ANCHORED GLYCOPROTEIN, PUTATIVE (AFU_ORTHOLOGUE AFUA_8G04860)-RELATED"/>
    <property type="match status" value="1"/>
</dbReference>
<dbReference type="AlphaFoldDB" id="A0A9P8WAF4"/>
<evidence type="ECO:0000256" key="1">
    <source>
        <dbReference type="SAM" id="MobiDB-lite"/>
    </source>
</evidence>
<feature type="compositionally biased region" description="Low complexity" evidence="1">
    <location>
        <begin position="174"/>
        <end position="200"/>
    </location>
</feature>
<proteinExistence type="predicted"/>
<protein>
    <submittedName>
        <fullName evidence="2">Uncharacterized protein</fullName>
    </submittedName>
</protein>
<dbReference type="Proteomes" id="UP000777438">
    <property type="component" value="Unassembled WGS sequence"/>
</dbReference>
<gene>
    <name evidence="2" type="ORF">B0T10DRAFT_483702</name>
</gene>
<sequence length="227" mass="22926">MPSSLVTSLLVPDIFDPQTLVAQVLKAEPTATAYLLNCPDGTDSNDCGTYNMSITLGPWASKTPPAGAPKTGAFDLFVGYDDPADPWTFSLHCDVSKTVGEECTTINVGGNNDGHPTATFTSPDDLEDQGLATFVYFPVTITAGLDLIASASATATADNSAQSSASVDATSANSEASGTETAGAETSGTASSSSASTPEATSGATSRFNYLLAAMSVAGIATACVLL</sequence>
<organism evidence="2 3">
    <name type="scientific">Thelonectria olida</name>
    <dbReference type="NCBI Taxonomy" id="1576542"/>
    <lineage>
        <taxon>Eukaryota</taxon>
        <taxon>Fungi</taxon>
        <taxon>Dikarya</taxon>
        <taxon>Ascomycota</taxon>
        <taxon>Pezizomycotina</taxon>
        <taxon>Sordariomycetes</taxon>
        <taxon>Hypocreomycetidae</taxon>
        <taxon>Hypocreales</taxon>
        <taxon>Nectriaceae</taxon>
        <taxon>Thelonectria</taxon>
    </lineage>
</organism>
<feature type="region of interest" description="Disordered" evidence="1">
    <location>
        <begin position="159"/>
        <end position="200"/>
    </location>
</feature>
<comment type="caution">
    <text evidence="2">The sequence shown here is derived from an EMBL/GenBank/DDBJ whole genome shotgun (WGS) entry which is preliminary data.</text>
</comment>